<dbReference type="RefSeq" id="WP_218114192.1">
    <property type="nucleotide sequence ID" value="NZ_CAJVAP010000005.1"/>
</dbReference>
<evidence type="ECO:0008006" key="4">
    <source>
        <dbReference type="Google" id="ProtNLM"/>
    </source>
</evidence>
<dbReference type="InterPro" id="IPR014229">
    <property type="entry name" value="Spore_YtfJ"/>
</dbReference>
<reference evidence="2" key="1">
    <citation type="submission" date="2021-06" db="EMBL/GenBank/DDBJ databases">
        <authorList>
            <person name="Criscuolo A."/>
        </authorList>
    </citation>
    <scope>NUCLEOTIDE SEQUENCE</scope>
    <source>
        <strain evidence="2">CIP111803</strain>
    </source>
</reference>
<evidence type="ECO:0000256" key="1">
    <source>
        <dbReference type="SAM" id="MobiDB-lite"/>
    </source>
</evidence>
<gene>
    <name evidence="2" type="ORF">LEUCIP111803_00565</name>
</gene>
<dbReference type="Pfam" id="PF09579">
    <property type="entry name" value="Spore_YtfJ"/>
    <property type="match status" value="1"/>
</dbReference>
<keyword evidence="3" id="KW-1185">Reference proteome</keyword>
<dbReference type="EMBL" id="CAJVAP010000005">
    <property type="protein sequence ID" value="CAG7602528.1"/>
    <property type="molecule type" value="Genomic_DNA"/>
</dbReference>
<comment type="caution">
    <text evidence="2">The sequence shown here is derived from an EMBL/GenBank/DDBJ whole genome shotgun (WGS) entry which is preliminary data.</text>
</comment>
<protein>
    <recommendedName>
        <fullName evidence="4">Sporulation protein YtfJ</fullName>
    </recommendedName>
</protein>
<proteinExistence type="predicted"/>
<evidence type="ECO:0000313" key="2">
    <source>
        <dbReference type="EMBL" id="CAG7602528.1"/>
    </source>
</evidence>
<feature type="region of interest" description="Disordered" evidence="1">
    <location>
        <begin position="47"/>
        <end position="68"/>
    </location>
</feature>
<dbReference type="AlphaFoldDB" id="A0A916JTN9"/>
<organism evidence="2 3">
    <name type="scientific">Leucobacter soli</name>
    <dbReference type="NCBI Taxonomy" id="2812850"/>
    <lineage>
        <taxon>Bacteria</taxon>
        <taxon>Bacillati</taxon>
        <taxon>Actinomycetota</taxon>
        <taxon>Actinomycetes</taxon>
        <taxon>Micrococcales</taxon>
        <taxon>Microbacteriaceae</taxon>
        <taxon>Leucobacter</taxon>
    </lineage>
</organism>
<name>A0A916JTN9_9MICO</name>
<dbReference type="Proteomes" id="UP000693892">
    <property type="component" value="Unassembled WGS sequence"/>
</dbReference>
<sequence>MPNITKQLADTVTSVGVRAAYGDPVELDGTTIVPVAYAWYGFGGGEGQGEGSAKDEAGAAGSGQGGGGGGAAIPVGAYITRDGLTRFEPNPVTLLAVGIPFVCVAGRALARVIRALKR</sequence>
<evidence type="ECO:0000313" key="3">
    <source>
        <dbReference type="Proteomes" id="UP000693892"/>
    </source>
</evidence>
<accession>A0A916JTN9</accession>